<dbReference type="PANTHER" id="PTHR14237:SF19">
    <property type="entry name" value="MITOCHONDRIAL AMIDOXIME REDUCING COMPONENT 1"/>
    <property type="match status" value="1"/>
</dbReference>
<evidence type="ECO:0000259" key="1">
    <source>
        <dbReference type="Pfam" id="PF00266"/>
    </source>
</evidence>
<dbReference type="EMBL" id="MU839846">
    <property type="protein sequence ID" value="KAK1750525.1"/>
    <property type="molecule type" value="Genomic_DNA"/>
</dbReference>
<dbReference type="Gene3D" id="3.40.640.10">
    <property type="entry name" value="Type I PLP-dependent aspartate aminotransferase-like (Major domain)"/>
    <property type="match status" value="1"/>
</dbReference>
<dbReference type="InterPro" id="IPR000192">
    <property type="entry name" value="Aminotrans_V_dom"/>
</dbReference>
<dbReference type="SUPFAM" id="SSF53383">
    <property type="entry name" value="PLP-dependent transferases"/>
    <property type="match status" value="1"/>
</dbReference>
<dbReference type="InterPro" id="IPR015424">
    <property type="entry name" value="PyrdxlP-dep_Trfase"/>
</dbReference>
<gene>
    <name evidence="2" type="ORF">QBC47DRAFT_418016</name>
</gene>
<feature type="domain" description="Aminotransferase class V" evidence="1">
    <location>
        <begin position="37"/>
        <end position="155"/>
    </location>
</feature>
<dbReference type="Pfam" id="PF00266">
    <property type="entry name" value="Aminotran_5"/>
    <property type="match status" value="2"/>
</dbReference>
<sequence length="497" mass="53651">MATSGIHSSYPEYAGTSSLDTIRETEYGHLDAHDHVYLDYTGSGLASQWQYQQHSSRLQGGVFGNPHSASPASEAATVLVDETRRRVLRHLNASPAEYTVIFTQNATAAARLVGEAYPFSRRARLVLTADNHNSINGLREFARARHARTTYVPVRAPELRVDGADVVASLPKRARLRDFFCGLSPSSRKGGQKESNGLFAYPAQSNFSGVRHPLSWVGLAQERGYDVLLDAAAYLPTGTGLDLSIIKPEFVTVSWYKVFGYPTGVGCLIARRDALERLSAAGRPWFSGGTVHAAAVGADFHKMAPGGDGFEDGTLNFLAIPDVATGLDWIAKVGPSLIETRVKCLTGWFLERLLALRHSDGFPMAVVYGPTDSKSRGGTVSFNLVDAGGKVVDERLVALESAAAMISLRTGCFCNPGVGEAAFGLDTSILKRRFEKQPPVSLDRYLDALGMPSGGAIRVSFGIASTAKDVDRFFGFVEKTYKDRITTSVGLPPRGHC</sequence>
<proteinExistence type="predicted"/>
<name>A0AAJ0F6V0_9PEZI</name>
<feature type="domain" description="Aminotransferase class V" evidence="1">
    <location>
        <begin position="197"/>
        <end position="473"/>
    </location>
</feature>
<dbReference type="Proteomes" id="UP001239445">
    <property type="component" value="Unassembled WGS sequence"/>
</dbReference>
<evidence type="ECO:0000313" key="2">
    <source>
        <dbReference type="EMBL" id="KAK1750525.1"/>
    </source>
</evidence>
<reference evidence="2" key="1">
    <citation type="submission" date="2023-06" db="EMBL/GenBank/DDBJ databases">
        <title>Genome-scale phylogeny and comparative genomics of the fungal order Sordariales.</title>
        <authorList>
            <consortium name="Lawrence Berkeley National Laboratory"/>
            <person name="Hensen N."/>
            <person name="Bonometti L."/>
            <person name="Westerberg I."/>
            <person name="Brannstrom I.O."/>
            <person name="Guillou S."/>
            <person name="Cros-Aarteil S."/>
            <person name="Calhoun S."/>
            <person name="Haridas S."/>
            <person name="Kuo A."/>
            <person name="Mondo S."/>
            <person name="Pangilinan J."/>
            <person name="Riley R."/>
            <person name="Labutti K."/>
            <person name="Andreopoulos B."/>
            <person name="Lipzen A."/>
            <person name="Chen C."/>
            <person name="Yanf M."/>
            <person name="Daum C."/>
            <person name="Ng V."/>
            <person name="Clum A."/>
            <person name="Steindorff A."/>
            <person name="Ohm R."/>
            <person name="Martin F."/>
            <person name="Silar P."/>
            <person name="Natvig D."/>
            <person name="Lalanne C."/>
            <person name="Gautier V."/>
            <person name="Ament-Velasquez S.L."/>
            <person name="Kruys A."/>
            <person name="Hutchinson M.I."/>
            <person name="Powell A.J."/>
            <person name="Barry K."/>
            <person name="Miller A.N."/>
            <person name="Grigoriev I.V."/>
            <person name="Debuchy R."/>
            <person name="Gladieux P."/>
            <person name="Thoren M.H."/>
            <person name="Johannesson H."/>
        </authorList>
    </citation>
    <scope>NUCLEOTIDE SEQUENCE</scope>
    <source>
        <strain evidence="2">PSN4</strain>
    </source>
</reference>
<comment type="caution">
    <text evidence="2">The sequence shown here is derived from an EMBL/GenBank/DDBJ whole genome shotgun (WGS) entry which is preliminary data.</text>
</comment>
<dbReference type="PANTHER" id="PTHR14237">
    <property type="entry name" value="MOLYBDOPTERIN COFACTOR SULFURASE MOSC"/>
    <property type="match status" value="1"/>
</dbReference>
<dbReference type="InterPro" id="IPR015422">
    <property type="entry name" value="PyrdxlP-dep_Trfase_small"/>
</dbReference>
<dbReference type="InterPro" id="IPR015421">
    <property type="entry name" value="PyrdxlP-dep_Trfase_major"/>
</dbReference>
<accession>A0AAJ0F6V0</accession>
<keyword evidence="3" id="KW-1185">Reference proteome</keyword>
<organism evidence="2 3">
    <name type="scientific">Echria macrotheca</name>
    <dbReference type="NCBI Taxonomy" id="438768"/>
    <lineage>
        <taxon>Eukaryota</taxon>
        <taxon>Fungi</taxon>
        <taxon>Dikarya</taxon>
        <taxon>Ascomycota</taxon>
        <taxon>Pezizomycotina</taxon>
        <taxon>Sordariomycetes</taxon>
        <taxon>Sordariomycetidae</taxon>
        <taxon>Sordariales</taxon>
        <taxon>Schizotheciaceae</taxon>
        <taxon>Echria</taxon>
    </lineage>
</organism>
<evidence type="ECO:0000313" key="3">
    <source>
        <dbReference type="Proteomes" id="UP001239445"/>
    </source>
</evidence>
<dbReference type="Gene3D" id="3.90.1150.10">
    <property type="entry name" value="Aspartate Aminotransferase, domain 1"/>
    <property type="match status" value="1"/>
</dbReference>
<dbReference type="AlphaFoldDB" id="A0AAJ0F6V0"/>
<protein>
    <submittedName>
        <fullName evidence="2">Molybdenum cofactor sulfurase</fullName>
    </submittedName>
</protein>